<sequence>MFHLLIVDDHPAQVDSLAHTVSSLDGIGISRISKAYSGYEALELISMHPIDIVITDIRMPEMNGLQLIEKVRSTATHLPQFIILSGYADFEYAKQAIEYRITRYLMKPVDTGELREILISSIEELNAERQRKHQFHQSIYTLRENYPLLRGSLLQELVEGRSISREAMVSKLERLELSFQFGDAVIMMLIRPEDGLIDGSMRPELSLMEYAVTNLTEDIFGSSFYLWSFKDVHGYLVYILKRKLNPDLVTVCSDGGDLQLKQLENAAVTLKLDVRRFLKGSISILLIPQWVSFPGGLPSTYQFGISVMRRRIGEDKPFYVAANDDMESPSVHALRTLYEPPMLHHLMDAGKWEHVEQRVKLIFEELSDKWRDSPEILNEAFYGFAGAFNYISHRNGKRLSDIVSKDAMQPNRTNPFHTLQQLERWVRYVLEIIRDDLNPCTHDSRRYAIDRVTDYIHQHLDQDLSLQTIADRVGLHPVYLSKLFKSETGEGFSDYILKCRMERAAALLKDNKLKVYHIANLLGYQTSHYFIKVFKKFYGLTPQEFKCRHYNGIIMG</sequence>
<comment type="caution">
    <text evidence="7">The sequence shown here is derived from an EMBL/GenBank/DDBJ whole genome shotgun (WGS) entry which is preliminary data.</text>
</comment>
<dbReference type="PROSITE" id="PS01124">
    <property type="entry name" value="HTH_ARAC_FAMILY_2"/>
    <property type="match status" value="1"/>
</dbReference>
<dbReference type="OrthoDB" id="2528518at2"/>
<dbReference type="InterPro" id="IPR020449">
    <property type="entry name" value="Tscrpt_reg_AraC-type_HTH"/>
</dbReference>
<proteinExistence type="predicted"/>
<dbReference type="Gene3D" id="3.40.50.2300">
    <property type="match status" value="1"/>
</dbReference>
<dbReference type="EMBL" id="SMRT01000004">
    <property type="protein sequence ID" value="TDF98066.1"/>
    <property type="molecule type" value="Genomic_DNA"/>
</dbReference>
<gene>
    <name evidence="7" type="ORF">E1757_11190</name>
</gene>
<dbReference type="GO" id="GO:0003700">
    <property type="term" value="F:DNA-binding transcription factor activity"/>
    <property type="evidence" value="ECO:0007669"/>
    <property type="project" value="InterPro"/>
</dbReference>
<dbReference type="PROSITE" id="PS50110">
    <property type="entry name" value="RESPONSE_REGULATORY"/>
    <property type="match status" value="1"/>
</dbReference>
<dbReference type="CDD" id="cd17536">
    <property type="entry name" value="REC_YesN-like"/>
    <property type="match status" value="1"/>
</dbReference>
<reference evidence="7 8" key="1">
    <citation type="submission" date="2019-03" db="EMBL/GenBank/DDBJ databases">
        <title>This is whole genome sequence of Paenibacillus sp MS74 strain.</title>
        <authorList>
            <person name="Trinh H.N."/>
        </authorList>
    </citation>
    <scope>NUCLEOTIDE SEQUENCE [LARGE SCALE GENOMIC DNA]</scope>
    <source>
        <strain evidence="7 8">MS74</strain>
    </source>
</reference>
<dbReference type="InterPro" id="IPR001789">
    <property type="entry name" value="Sig_transdc_resp-reg_receiver"/>
</dbReference>
<evidence type="ECO:0000256" key="1">
    <source>
        <dbReference type="ARBA" id="ARBA00023015"/>
    </source>
</evidence>
<feature type="modified residue" description="4-aspartylphosphate" evidence="4">
    <location>
        <position position="56"/>
    </location>
</feature>
<feature type="domain" description="HTH araC/xylS-type" evidence="5">
    <location>
        <begin position="450"/>
        <end position="548"/>
    </location>
</feature>
<dbReference type="InterPro" id="IPR011006">
    <property type="entry name" value="CheY-like_superfamily"/>
</dbReference>
<name>A0A4R5KR50_9BACL</name>
<dbReference type="InterPro" id="IPR009057">
    <property type="entry name" value="Homeodomain-like_sf"/>
</dbReference>
<evidence type="ECO:0000256" key="3">
    <source>
        <dbReference type="ARBA" id="ARBA00023163"/>
    </source>
</evidence>
<dbReference type="GO" id="GO:0043565">
    <property type="term" value="F:sequence-specific DNA binding"/>
    <property type="evidence" value="ECO:0007669"/>
    <property type="project" value="InterPro"/>
</dbReference>
<dbReference type="PANTHER" id="PTHR43280:SF10">
    <property type="entry name" value="REGULATORY PROTEIN POCR"/>
    <property type="match status" value="1"/>
</dbReference>
<keyword evidence="4" id="KW-0597">Phosphoprotein</keyword>
<keyword evidence="1" id="KW-0805">Transcription regulation</keyword>
<accession>A0A4R5KR50</accession>
<keyword evidence="3" id="KW-0804">Transcription</keyword>
<dbReference type="Proteomes" id="UP000295636">
    <property type="component" value="Unassembled WGS sequence"/>
</dbReference>
<dbReference type="Gene3D" id="1.10.10.60">
    <property type="entry name" value="Homeodomain-like"/>
    <property type="match status" value="2"/>
</dbReference>
<keyword evidence="8" id="KW-1185">Reference proteome</keyword>
<dbReference type="Pfam" id="PF12833">
    <property type="entry name" value="HTH_18"/>
    <property type="match status" value="1"/>
</dbReference>
<dbReference type="Pfam" id="PF00072">
    <property type="entry name" value="Response_reg"/>
    <property type="match status" value="1"/>
</dbReference>
<feature type="domain" description="Response regulatory" evidence="6">
    <location>
        <begin position="3"/>
        <end position="122"/>
    </location>
</feature>
<evidence type="ECO:0000256" key="2">
    <source>
        <dbReference type="ARBA" id="ARBA00023125"/>
    </source>
</evidence>
<keyword evidence="2" id="KW-0238">DNA-binding</keyword>
<dbReference type="GO" id="GO:0000160">
    <property type="term" value="P:phosphorelay signal transduction system"/>
    <property type="evidence" value="ECO:0007669"/>
    <property type="project" value="InterPro"/>
</dbReference>
<evidence type="ECO:0000313" key="7">
    <source>
        <dbReference type="EMBL" id="TDF98066.1"/>
    </source>
</evidence>
<dbReference type="AlphaFoldDB" id="A0A4R5KR50"/>
<evidence type="ECO:0000259" key="5">
    <source>
        <dbReference type="PROSITE" id="PS01124"/>
    </source>
</evidence>
<evidence type="ECO:0000259" key="6">
    <source>
        <dbReference type="PROSITE" id="PS50110"/>
    </source>
</evidence>
<evidence type="ECO:0000256" key="4">
    <source>
        <dbReference type="PROSITE-ProRule" id="PRU00169"/>
    </source>
</evidence>
<dbReference type="PANTHER" id="PTHR43280">
    <property type="entry name" value="ARAC-FAMILY TRANSCRIPTIONAL REGULATOR"/>
    <property type="match status" value="1"/>
</dbReference>
<dbReference type="SMART" id="SM00342">
    <property type="entry name" value="HTH_ARAC"/>
    <property type="match status" value="1"/>
</dbReference>
<dbReference type="SMART" id="SM00448">
    <property type="entry name" value="REC"/>
    <property type="match status" value="1"/>
</dbReference>
<dbReference type="SUPFAM" id="SSF46689">
    <property type="entry name" value="Homeodomain-like"/>
    <property type="match status" value="2"/>
</dbReference>
<evidence type="ECO:0000313" key="8">
    <source>
        <dbReference type="Proteomes" id="UP000295636"/>
    </source>
</evidence>
<organism evidence="7 8">
    <name type="scientific">Paenibacillus piri</name>
    <dbReference type="NCBI Taxonomy" id="2547395"/>
    <lineage>
        <taxon>Bacteria</taxon>
        <taxon>Bacillati</taxon>
        <taxon>Bacillota</taxon>
        <taxon>Bacilli</taxon>
        <taxon>Bacillales</taxon>
        <taxon>Paenibacillaceae</taxon>
        <taxon>Paenibacillus</taxon>
    </lineage>
</organism>
<dbReference type="SUPFAM" id="SSF52172">
    <property type="entry name" value="CheY-like"/>
    <property type="match status" value="1"/>
</dbReference>
<dbReference type="PRINTS" id="PR00032">
    <property type="entry name" value="HTHARAC"/>
</dbReference>
<dbReference type="RefSeq" id="WP_133227802.1">
    <property type="nucleotide sequence ID" value="NZ_SMRT01000004.1"/>
</dbReference>
<protein>
    <submittedName>
        <fullName evidence="7">Response regulator</fullName>
    </submittedName>
</protein>
<dbReference type="InterPro" id="IPR018060">
    <property type="entry name" value="HTH_AraC"/>
</dbReference>